<protein>
    <submittedName>
        <fullName evidence="1">DUF2750 domain-containing protein</fullName>
    </submittedName>
</protein>
<comment type="caution">
    <text evidence="1">The sequence shown here is derived from an EMBL/GenBank/DDBJ whole genome shotgun (WGS) entry which is preliminary data.</text>
</comment>
<dbReference type="Pfam" id="PF11042">
    <property type="entry name" value="DUF2750"/>
    <property type="match status" value="1"/>
</dbReference>
<proteinExistence type="predicted"/>
<dbReference type="InterPro" id="IPR021284">
    <property type="entry name" value="DUF2750"/>
</dbReference>
<gene>
    <name evidence="1" type="ORF">CUC53_16960</name>
</gene>
<dbReference type="OrthoDB" id="2936081at2"/>
<accession>A0A2H9U0U2</accession>
<sequence>MKINQKQIEAVLALSSEERYKHFIKVIADWQEVWGLYHDGWALAETDTGEISFPMWPAKEYAAICAENEWGGYVPEAFSLDDLLGELLPNMKNDNVVPCIFYTTLDKGVVTTIEQLSYDLNEELKRY</sequence>
<evidence type="ECO:0000313" key="1">
    <source>
        <dbReference type="EMBL" id="PJG57631.1"/>
    </source>
</evidence>
<dbReference type="AlphaFoldDB" id="A0A2H9U0U2"/>
<evidence type="ECO:0000313" key="2">
    <source>
        <dbReference type="Proteomes" id="UP000235861"/>
    </source>
</evidence>
<organism evidence="1 2">
    <name type="scientific">Aeromonas cavernicola</name>
    <dbReference type="NCBI Taxonomy" id="1006623"/>
    <lineage>
        <taxon>Bacteria</taxon>
        <taxon>Pseudomonadati</taxon>
        <taxon>Pseudomonadota</taxon>
        <taxon>Gammaproteobacteria</taxon>
        <taxon>Aeromonadales</taxon>
        <taxon>Aeromonadaceae</taxon>
        <taxon>Aeromonas</taxon>
    </lineage>
</organism>
<dbReference type="EMBL" id="PGGC01000189">
    <property type="protein sequence ID" value="PJG57631.1"/>
    <property type="molecule type" value="Genomic_DNA"/>
</dbReference>
<reference evidence="1 2" key="1">
    <citation type="submission" date="2017-11" db="EMBL/GenBank/DDBJ databases">
        <title>Draft genome sequence of environmental isolate Aeromonas cavernicola sp. nov. MDC 2508.</title>
        <authorList>
            <person name="Colston S.M."/>
            <person name="Navarro A."/>
            <person name="Martinez-Murcia A.J."/>
            <person name="Graf J."/>
        </authorList>
    </citation>
    <scope>NUCLEOTIDE SEQUENCE [LARGE SCALE GENOMIC DNA]</scope>
    <source>
        <strain evidence="1 2">MDC 2508</strain>
    </source>
</reference>
<name>A0A2H9U0U2_9GAMM</name>
<keyword evidence="2" id="KW-1185">Reference proteome</keyword>
<dbReference type="RefSeq" id="WP_100295216.1">
    <property type="nucleotide sequence ID" value="NZ_PGGC01000189.1"/>
</dbReference>
<dbReference type="Proteomes" id="UP000235861">
    <property type="component" value="Unassembled WGS sequence"/>
</dbReference>